<dbReference type="AlphaFoldDB" id="A0AAU3H517"/>
<feature type="compositionally biased region" description="Basic and acidic residues" evidence="1">
    <location>
        <begin position="120"/>
        <end position="130"/>
    </location>
</feature>
<dbReference type="EMBL" id="CP109535">
    <property type="protein sequence ID" value="WTY93393.1"/>
    <property type="molecule type" value="Genomic_DNA"/>
</dbReference>
<protein>
    <submittedName>
        <fullName evidence="3">Uncharacterized protein</fullName>
    </submittedName>
</protein>
<proteinExistence type="predicted"/>
<accession>A0AAU3H517</accession>
<evidence type="ECO:0000313" key="2">
    <source>
        <dbReference type="EMBL" id="WTY93393.1"/>
    </source>
</evidence>
<gene>
    <name evidence="2" type="ORF">OG626_00110</name>
    <name evidence="3" type="ORF">OG626_36295</name>
</gene>
<organism evidence="3">
    <name type="scientific">Streptomyces sp. NBC_01401</name>
    <dbReference type="NCBI Taxonomy" id="2903854"/>
    <lineage>
        <taxon>Bacteria</taxon>
        <taxon>Bacillati</taxon>
        <taxon>Actinomycetota</taxon>
        <taxon>Actinomycetes</taxon>
        <taxon>Kitasatosporales</taxon>
        <taxon>Streptomycetaceae</taxon>
        <taxon>Streptomyces</taxon>
    </lineage>
</organism>
<dbReference type="EMBL" id="CP109535">
    <property type="protein sequence ID" value="WTY99982.1"/>
    <property type="molecule type" value="Genomic_DNA"/>
</dbReference>
<reference evidence="3" key="1">
    <citation type="submission" date="2022-10" db="EMBL/GenBank/DDBJ databases">
        <title>The complete genomes of actinobacterial strains from the NBC collection.</title>
        <authorList>
            <person name="Joergensen T.S."/>
            <person name="Alvarez Arevalo M."/>
            <person name="Sterndorff E.B."/>
            <person name="Faurdal D."/>
            <person name="Vuksanovic O."/>
            <person name="Mourched A.-S."/>
            <person name="Charusanti P."/>
            <person name="Shaw S."/>
            <person name="Blin K."/>
            <person name="Weber T."/>
        </authorList>
    </citation>
    <scope>NUCLEOTIDE SEQUENCE</scope>
    <source>
        <strain evidence="3">NBC_01401</strain>
    </source>
</reference>
<sequence length="306" mass="32932">MATASPPLWTTDDRGAPLIDRTPWARIDHLPEEVISSGNTLLVRGGVKELQLVRCDSRNPLPCPDRNYGRCNQWHGAWSPTLGVHLDQLIGATAGGEYVPLYLPAQPGRRGRASHMWVTPRDRDTFRDATGENPSPPGPGSVDDDEPAAPELLALNRNCTYTSAEREKKKRGSIPRDTGASVSTGITVQHATEPVTPGVQPSTFPAHVQALHRAAMGQQLIPPQRVSAAAAAPQNPIPAATPMRLAPVPRLRPTATPQDRRALAARLECNPEQVGSCASCHAPTVRYGNGGNPLCRPCKEQRPASR</sequence>
<evidence type="ECO:0000313" key="3">
    <source>
        <dbReference type="EMBL" id="WTY99982.1"/>
    </source>
</evidence>
<feature type="region of interest" description="Disordered" evidence="1">
    <location>
        <begin position="109"/>
        <end position="188"/>
    </location>
</feature>
<evidence type="ECO:0000256" key="1">
    <source>
        <dbReference type="SAM" id="MobiDB-lite"/>
    </source>
</evidence>
<name>A0AAU3H517_9ACTN</name>